<dbReference type="GO" id="GO:0000976">
    <property type="term" value="F:transcription cis-regulatory region binding"/>
    <property type="evidence" value="ECO:0007669"/>
    <property type="project" value="TreeGrafter"/>
</dbReference>
<dbReference type="OrthoDB" id="9796186at2"/>
<dbReference type="InterPro" id="IPR028082">
    <property type="entry name" value="Peripla_BP_I"/>
</dbReference>
<dbReference type="Proteomes" id="UP000183918">
    <property type="component" value="Unassembled WGS sequence"/>
</dbReference>
<keyword evidence="1" id="KW-0805">Transcription regulation</keyword>
<protein>
    <submittedName>
        <fullName evidence="5">Transcriptional regulator, LacI family</fullName>
    </submittedName>
</protein>
<dbReference type="GO" id="GO:0003700">
    <property type="term" value="F:DNA-binding transcription factor activity"/>
    <property type="evidence" value="ECO:0007669"/>
    <property type="project" value="TreeGrafter"/>
</dbReference>
<organism evidence="5 6">
    <name type="scientific">Lachnobacterium bovis DSM 14045</name>
    <dbReference type="NCBI Taxonomy" id="1122142"/>
    <lineage>
        <taxon>Bacteria</taxon>
        <taxon>Bacillati</taxon>
        <taxon>Bacillota</taxon>
        <taxon>Clostridia</taxon>
        <taxon>Lachnospirales</taxon>
        <taxon>Lachnospiraceae</taxon>
        <taxon>Lachnobacterium</taxon>
    </lineage>
</organism>
<keyword evidence="2" id="KW-0238">DNA-binding</keyword>
<dbReference type="PROSITE" id="PS50932">
    <property type="entry name" value="HTH_LACI_2"/>
    <property type="match status" value="1"/>
</dbReference>
<dbReference type="STRING" id="1122142.SAMN02910414_01508"/>
<reference evidence="5 6" key="1">
    <citation type="submission" date="2016-10" db="EMBL/GenBank/DDBJ databases">
        <authorList>
            <person name="de Groot N.N."/>
        </authorList>
    </citation>
    <scope>NUCLEOTIDE SEQUENCE [LARGE SCALE GENOMIC DNA]</scope>
    <source>
        <strain evidence="5 6">DSM 14045</strain>
    </source>
</reference>
<dbReference type="SMART" id="SM00354">
    <property type="entry name" value="HTH_LACI"/>
    <property type="match status" value="1"/>
</dbReference>
<dbReference type="Pfam" id="PF13377">
    <property type="entry name" value="Peripla_BP_3"/>
    <property type="match status" value="1"/>
</dbReference>
<dbReference type="EMBL" id="FNPG01000017">
    <property type="protein sequence ID" value="SDY41414.1"/>
    <property type="molecule type" value="Genomic_DNA"/>
</dbReference>
<gene>
    <name evidence="5" type="ORF">SAMN02910414_01508</name>
</gene>
<dbReference type="CDD" id="cd01392">
    <property type="entry name" value="HTH_LacI"/>
    <property type="match status" value="1"/>
</dbReference>
<dbReference type="CDD" id="cd06267">
    <property type="entry name" value="PBP1_LacI_sugar_binding-like"/>
    <property type="match status" value="1"/>
</dbReference>
<dbReference type="InterPro" id="IPR010982">
    <property type="entry name" value="Lambda_DNA-bd_dom_sf"/>
</dbReference>
<evidence type="ECO:0000313" key="6">
    <source>
        <dbReference type="Proteomes" id="UP000183918"/>
    </source>
</evidence>
<dbReference type="PANTHER" id="PTHR30146:SF24">
    <property type="entry name" value="XYLOSE OPERON REGULATORY PROTEIN"/>
    <property type="match status" value="1"/>
</dbReference>
<dbReference type="Gene3D" id="1.10.260.40">
    <property type="entry name" value="lambda repressor-like DNA-binding domains"/>
    <property type="match status" value="1"/>
</dbReference>
<dbReference type="SUPFAM" id="SSF47413">
    <property type="entry name" value="lambda repressor-like DNA-binding domains"/>
    <property type="match status" value="1"/>
</dbReference>
<dbReference type="Pfam" id="PF00356">
    <property type="entry name" value="LacI"/>
    <property type="match status" value="1"/>
</dbReference>
<dbReference type="Gene3D" id="3.40.50.2300">
    <property type="match status" value="2"/>
</dbReference>
<evidence type="ECO:0000256" key="1">
    <source>
        <dbReference type="ARBA" id="ARBA00023015"/>
    </source>
</evidence>
<evidence type="ECO:0000313" key="5">
    <source>
        <dbReference type="EMBL" id="SDY41414.1"/>
    </source>
</evidence>
<dbReference type="RefSeq" id="WP_074717639.1">
    <property type="nucleotide sequence ID" value="NZ_FNPG01000017.1"/>
</dbReference>
<evidence type="ECO:0000256" key="3">
    <source>
        <dbReference type="ARBA" id="ARBA00023163"/>
    </source>
</evidence>
<evidence type="ECO:0000259" key="4">
    <source>
        <dbReference type="PROSITE" id="PS50932"/>
    </source>
</evidence>
<keyword evidence="3" id="KW-0804">Transcription</keyword>
<dbReference type="InterPro" id="IPR046335">
    <property type="entry name" value="LacI/GalR-like_sensor"/>
</dbReference>
<feature type="domain" description="HTH lacI-type" evidence="4">
    <location>
        <begin position="2"/>
        <end position="57"/>
    </location>
</feature>
<keyword evidence="6" id="KW-1185">Reference proteome</keyword>
<evidence type="ECO:0000256" key="2">
    <source>
        <dbReference type="ARBA" id="ARBA00023125"/>
    </source>
</evidence>
<name>A0A1H3JQ69_9FIRM</name>
<dbReference type="AlphaFoldDB" id="A0A1H3JQ69"/>
<proteinExistence type="predicted"/>
<accession>A0A1H3JQ69</accession>
<dbReference type="SUPFAM" id="SSF53822">
    <property type="entry name" value="Periplasmic binding protein-like I"/>
    <property type="match status" value="1"/>
</dbReference>
<dbReference type="InterPro" id="IPR000843">
    <property type="entry name" value="HTH_LacI"/>
</dbReference>
<dbReference type="PROSITE" id="PS00356">
    <property type="entry name" value="HTH_LACI_1"/>
    <property type="match status" value="1"/>
</dbReference>
<sequence length="356" mass="40359">MITLKEVAEIAGVSSTTVANVLHGRKNRVSADTYEKVNKILKDMNYVSNMGGRIINKSGSRIIAIIVAYDRFRNVCQSSEMDPFCGAIVGAIEKEITKYNYFVMLYASSDIEKCLNMALAWNVEGIILLGAKRKLYYLLHSRLDIPIVTIDTCFKKQDRNYINIGLEDEKGGYEITKYLIENGHKNIMFAELEPQDDENGILNIDEARKRGYERALSENGLDKGLEDSSTKFLKLDLDIETRENQLVELVNNRFNNCSAIFFASDLLAVEAMNVFFDNGIKVPEDISVVGFDDSIISRKIRPGLTTVRQDIIEKGKKSVENIMQIINGEYNKKNDYINVQLPIKVIKRQTVLNLNE</sequence>
<dbReference type="PANTHER" id="PTHR30146">
    <property type="entry name" value="LACI-RELATED TRANSCRIPTIONAL REPRESSOR"/>
    <property type="match status" value="1"/>
</dbReference>